<keyword evidence="7" id="KW-1185">Reference proteome</keyword>
<dbReference type="GO" id="GO:0000976">
    <property type="term" value="F:transcription cis-regulatory region binding"/>
    <property type="evidence" value="ECO:0007669"/>
    <property type="project" value="TreeGrafter"/>
</dbReference>
<dbReference type="PROSITE" id="PS50977">
    <property type="entry name" value="HTH_TETR_2"/>
    <property type="match status" value="1"/>
</dbReference>
<feature type="domain" description="HTH tetR-type" evidence="5">
    <location>
        <begin position="11"/>
        <end position="71"/>
    </location>
</feature>
<protein>
    <submittedName>
        <fullName evidence="6">Bacterial regulatory protein, tetR family protein</fullName>
    </submittedName>
</protein>
<dbReference type="InterPro" id="IPR050109">
    <property type="entry name" value="HTH-type_TetR-like_transc_reg"/>
</dbReference>
<dbReference type="Gene3D" id="1.10.357.10">
    <property type="entry name" value="Tetracycline Repressor, domain 2"/>
    <property type="match status" value="1"/>
</dbReference>
<dbReference type="InterPro" id="IPR009057">
    <property type="entry name" value="Homeodomain-like_sf"/>
</dbReference>
<accession>F4QSK4</accession>
<reference evidence="7" key="1">
    <citation type="submission" date="2011-03" db="EMBL/GenBank/DDBJ databases">
        <title>Draft genome sequence of Brevundimonas diminuta.</title>
        <authorList>
            <person name="Brown P.J.B."/>
            <person name="Buechlein A."/>
            <person name="Hemmerich C."/>
            <person name="Brun Y.V."/>
        </authorList>
    </citation>
    <scope>NUCLEOTIDE SEQUENCE [LARGE SCALE GENOMIC DNA]</scope>
    <source>
        <strain evidence="7">C19</strain>
    </source>
</reference>
<evidence type="ECO:0000259" key="5">
    <source>
        <dbReference type="PROSITE" id="PS50977"/>
    </source>
</evidence>
<dbReference type="PANTHER" id="PTHR30055:SF220">
    <property type="entry name" value="TETR-FAMILY REGULATORY PROTEIN"/>
    <property type="match status" value="1"/>
</dbReference>
<gene>
    <name evidence="6" type="ORF">ABI_41470</name>
</gene>
<evidence type="ECO:0000256" key="3">
    <source>
        <dbReference type="ARBA" id="ARBA00023163"/>
    </source>
</evidence>
<evidence type="ECO:0000256" key="4">
    <source>
        <dbReference type="PROSITE-ProRule" id="PRU00335"/>
    </source>
</evidence>
<dbReference type="OrthoDB" id="7056813at2"/>
<dbReference type="STRING" id="715226.ABI_41470"/>
<dbReference type="HOGENOM" id="CLU_069356_40_0_5"/>
<keyword evidence="1" id="KW-0805">Transcription regulation</keyword>
<dbReference type="EMBL" id="GL883080">
    <property type="protein sequence ID" value="EGF89724.1"/>
    <property type="molecule type" value="Genomic_DNA"/>
</dbReference>
<name>F4QSK4_9CAUL</name>
<organism evidence="6 7">
    <name type="scientific">Asticcacaulis biprosthecium C19</name>
    <dbReference type="NCBI Taxonomy" id="715226"/>
    <lineage>
        <taxon>Bacteria</taxon>
        <taxon>Pseudomonadati</taxon>
        <taxon>Pseudomonadota</taxon>
        <taxon>Alphaproteobacteria</taxon>
        <taxon>Caulobacterales</taxon>
        <taxon>Caulobacteraceae</taxon>
        <taxon>Asticcacaulis</taxon>
    </lineage>
</organism>
<dbReference type="SUPFAM" id="SSF46689">
    <property type="entry name" value="Homeodomain-like"/>
    <property type="match status" value="1"/>
</dbReference>
<evidence type="ECO:0000313" key="7">
    <source>
        <dbReference type="Proteomes" id="UP000006512"/>
    </source>
</evidence>
<dbReference type="GO" id="GO:0003700">
    <property type="term" value="F:DNA-binding transcription factor activity"/>
    <property type="evidence" value="ECO:0007669"/>
    <property type="project" value="TreeGrafter"/>
</dbReference>
<dbReference type="RefSeq" id="WP_006274919.1">
    <property type="nucleotide sequence ID" value="NZ_GL883080.1"/>
</dbReference>
<evidence type="ECO:0000313" key="6">
    <source>
        <dbReference type="EMBL" id="EGF89724.1"/>
    </source>
</evidence>
<dbReference type="eggNOG" id="COG1309">
    <property type="taxonomic scope" value="Bacteria"/>
</dbReference>
<dbReference type="SUPFAM" id="SSF48498">
    <property type="entry name" value="Tetracyclin repressor-like, C-terminal domain"/>
    <property type="match status" value="1"/>
</dbReference>
<evidence type="ECO:0000256" key="1">
    <source>
        <dbReference type="ARBA" id="ARBA00023015"/>
    </source>
</evidence>
<dbReference type="PANTHER" id="PTHR30055">
    <property type="entry name" value="HTH-TYPE TRANSCRIPTIONAL REGULATOR RUTR"/>
    <property type="match status" value="1"/>
</dbReference>
<dbReference type="InterPro" id="IPR025996">
    <property type="entry name" value="MT1864/Rv1816-like_C"/>
</dbReference>
<dbReference type="Pfam" id="PF00440">
    <property type="entry name" value="TetR_N"/>
    <property type="match status" value="1"/>
</dbReference>
<dbReference type="AlphaFoldDB" id="F4QSK4"/>
<evidence type="ECO:0000256" key="2">
    <source>
        <dbReference type="ARBA" id="ARBA00023125"/>
    </source>
</evidence>
<dbReference type="Proteomes" id="UP000006512">
    <property type="component" value="Unassembled WGS sequence"/>
</dbReference>
<keyword evidence="3" id="KW-0804">Transcription</keyword>
<feature type="DNA-binding region" description="H-T-H motif" evidence="4">
    <location>
        <begin position="34"/>
        <end position="53"/>
    </location>
</feature>
<dbReference type="Pfam" id="PF13305">
    <property type="entry name" value="TetR_C_33"/>
    <property type="match status" value="1"/>
</dbReference>
<proteinExistence type="predicted"/>
<sequence>MKSESKSYHHGDLRQALIGATEQILTERGLEGFSMREAARRAGVSPAAPAHHFGDARGLLTAVATGGFLDLQQALRAANAEGGDDRVARIRAQARAYIRFGVAHPARFDLMWRCEALNRADPAYLSASVGAFSLLHEAITGVGVLAEQLCDAAKPGIDVRAVAAWSLVHGFTTLARQGNFDPEMPGLMDGVLATLTV</sequence>
<dbReference type="InterPro" id="IPR036271">
    <property type="entry name" value="Tet_transcr_reg_TetR-rel_C_sf"/>
</dbReference>
<keyword evidence="2 4" id="KW-0238">DNA-binding</keyword>
<dbReference type="InterPro" id="IPR001647">
    <property type="entry name" value="HTH_TetR"/>
</dbReference>